<keyword evidence="8" id="KW-0879">Wnt signaling pathway</keyword>
<dbReference type="PANTHER" id="PTHR13367:SF28">
    <property type="entry name" value="UBIQUITIN THIOESTERASE ZRANB1"/>
    <property type="match status" value="1"/>
</dbReference>
<dbReference type="Pfam" id="PF18418">
    <property type="entry name" value="AnkUBD"/>
    <property type="match status" value="1"/>
</dbReference>
<proteinExistence type="inferred from homology"/>
<dbReference type="Proteomes" id="UP000694413">
    <property type="component" value="Unassembled WGS sequence"/>
</dbReference>
<evidence type="ECO:0000256" key="9">
    <source>
        <dbReference type="ARBA" id="ARBA00022723"/>
    </source>
</evidence>
<evidence type="ECO:0000256" key="6">
    <source>
        <dbReference type="ARBA" id="ARBA00022490"/>
    </source>
</evidence>
<keyword evidence="17" id="KW-0539">Nucleus</keyword>
<dbReference type="GO" id="GO:0007010">
    <property type="term" value="P:cytoskeleton organization"/>
    <property type="evidence" value="ECO:0007669"/>
    <property type="project" value="TreeGrafter"/>
</dbReference>
<name>A0A8D2MX93_ZONAL</name>
<evidence type="ECO:0000313" key="24">
    <source>
        <dbReference type="Ensembl" id="ENSZALP00000015209.1"/>
    </source>
</evidence>
<dbReference type="SMART" id="SM00547">
    <property type="entry name" value="ZnF_RBZ"/>
    <property type="match status" value="3"/>
</dbReference>
<evidence type="ECO:0000256" key="8">
    <source>
        <dbReference type="ARBA" id="ARBA00022687"/>
    </source>
</evidence>
<feature type="domain" description="RanBP2-type" evidence="22">
    <location>
        <begin position="29"/>
        <end position="59"/>
    </location>
</feature>
<dbReference type="Pfam" id="PF00641">
    <property type="entry name" value="Zn_ribbon_RanBP"/>
    <property type="match status" value="2"/>
</dbReference>
<dbReference type="GO" id="GO:0008270">
    <property type="term" value="F:zinc ion binding"/>
    <property type="evidence" value="ECO:0007669"/>
    <property type="project" value="UniProtKB-KW"/>
</dbReference>
<evidence type="ECO:0000256" key="13">
    <source>
        <dbReference type="ARBA" id="ARBA00022801"/>
    </source>
</evidence>
<keyword evidence="15" id="KW-0862">Zinc</keyword>
<feature type="region of interest" description="Disordered" evidence="20">
    <location>
        <begin position="220"/>
        <end position="252"/>
    </location>
</feature>
<feature type="compositionally biased region" description="Low complexity" evidence="20">
    <location>
        <begin position="230"/>
        <end position="242"/>
    </location>
</feature>
<dbReference type="InterPro" id="IPR051346">
    <property type="entry name" value="OTU_Deubiquitinase"/>
</dbReference>
<evidence type="ECO:0000256" key="21">
    <source>
        <dbReference type="SAM" id="SignalP"/>
    </source>
</evidence>
<dbReference type="GO" id="GO:1990168">
    <property type="term" value="P:protein K33-linked deubiquitination"/>
    <property type="evidence" value="ECO:0007669"/>
    <property type="project" value="TreeGrafter"/>
</dbReference>
<keyword evidence="21" id="KW-0732">Signal</keyword>
<organism evidence="24 25">
    <name type="scientific">Zonotrichia albicollis</name>
    <name type="common">White-throated sparrow</name>
    <name type="synonym">Fringilla albicollis</name>
    <dbReference type="NCBI Taxonomy" id="44394"/>
    <lineage>
        <taxon>Eukaryota</taxon>
        <taxon>Metazoa</taxon>
        <taxon>Chordata</taxon>
        <taxon>Craniata</taxon>
        <taxon>Vertebrata</taxon>
        <taxon>Euteleostomi</taxon>
        <taxon>Archelosauria</taxon>
        <taxon>Archosauria</taxon>
        <taxon>Dinosauria</taxon>
        <taxon>Saurischia</taxon>
        <taxon>Theropoda</taxon>
        <taxon>Coelurosauria</taxon>
        <taxon>Aves</taxon>
        <taxon>Neognathae</taxon>
        <taxon>Neoaves</taxon>
        <taxon>Telluraves</taxon>
        <taxon>Australaves</taxon>
        <taxon>Passeriformes</taxon>
        <taxon>Passerellidae</taxon>
        <taxon>Zonotrichia</taxon>
    </lineage>
</organism>
<comment type="catalytic activity">
    <reaction evidence="1">
        <text>Thiol-dependent hydrolysis of ester, thioester, amide, peptide and isopeptide bonds formed by the C-terminal Gly of ubiquitin (a 76-residue protein attached to proteins as an intracellular targeting signal).</text>
        <dbReference type="EC" id="3.4.19.12"/>
    </reaction>
</comment>
<dbReference type="FunFam" id="1.25.40.560:FF:000001">
    <property type="entry name" value="ubiquitin thioesterase ZRANB1 isoform X1"/>
    <property type="match status" value="1"/>
</dbReference>
<dbReference type="GO" id="GO:0035523">
    <property type="term" value="P:protein K29-linked deubiquitination"/>
    <property type="evidence" value="ECO:0007669"/>
    <property type="project" value="TreeGrafter"/>
</dbReference>
<dbReference type="Ensembl" id="ENSZALT00000020532.1">
    <property type="protein sequence ID" value="ENSZALP00000015209.1"/>
    <property type="gene ID" value="ENSZALG00000012510.1"/>
</dbReference>
<evidence type="ECO:0000256" key="5">
    <source>
        <dbReference type="ARBA" id="ARBA00012759"/>
    </source>
</evidence>
<dbReference type="AlphaFoldDB" id="A0A8D2MX93"/>
<dbReference type="EC" id="3.4.19.12" evidence="5"/>
<dbReference type="GO" id="GO:0005737">
    <property type="term" value="C:cytoplasm"/>
    <property type="evidence" value="ECO:0007669"/>
    <property type="project" value="UniProtKB-SubCell"/>
</dbReference>
<feature type="signal peptide" evidence="21">
    <location>
        <begin position="1"/>
        <end position="25"/>
    </location>
</feature>
<keyword evidence="25" id="KW-1185">Reference proteome</keyword>
<dbReference type="GO" id="GO:0004843">
    <property type="term" value="F:cysteine-type deubiquitinase activity"/>
    <property type="evidence" value="ECO:0007669"/>
    <property type="project" value="UniProtKB-EC"/>
</dbReference>
<keyword evidence="6" id="KW-0963">Cytoplasm</keyword>
<dbReference type="GO" id="GO:0071947">
    <property type="term" value="P:protein deubiquitination involved in ubiquitin-dependent protein catabolic process"/>
    <property type="evidence" value="ECO:0007669"/>
    <property type="project" value="TreeGrafter"/>
</dbReference>
<feature type="domain" description="RanBP2-type" evidence="22">
    <location>
        <begin position="110"/>
        <end position="139"/>
    </location>
</feature>
<evidence type="ECO:0000256" key="20">
    <source>
        <dbReference type="SAM" id="MobiDB-lite"/>
    </source>
</evidence>
<sequence>CCRLELAPWAPFCLFLLAAVHFKECTMTERGIKWACEYCTYENWPSAIKCTMCRAQRPSGTIITEDPFKSGSSDIGRDWDPSSTEGGSSPLICPDSSARPRVKSSYSMESANKWSCHMCTYLNWPRAIRCTQCLSQRRTRSPTESPQSSGSGSRPVPLAVDPCEEYNDRNKLNTRAQHWTCSVCTYENWAKARKCVVCDHPRPNNIEAIELADTEEASSIINEQDRARWRGSSSSGNSQRRSPPTTKRESDVKMDFQRIELAGAVGSKEELEVDFKKLKQIKNRMKKTDWLFLNACVGVVEGDLAAVEAYKSSGGDIARQLTADEVRLLNRPSAFDVGYTLVHLAIRFQRQDMLAILLTEVSQHAAKCIPAMVCPEVTEQIRREIAASLHQRKGDFACYFLTDLVTFTLPADIEDLPPTVQEKLFDEVLDRDVQKGKCTENSWDHSWLFIRECIGCFQLDLFYTRWKEWESWYSQSFGLHFSLREEQWQEDWAFILSLASQPGASLEQTHIFVLAHILRRPIIVYGVKYYKSFRGETLGYTRFQGVYLPLLWEQSFCWKSPIALGYTRGHFSALVAMENDGYGNRGAGANLNTDDDVTVTFLPLVDSERKLLHIHFLSAQEIGNEEQQEKLLREWLDCCVTEGGVLVAMQKSSRRRNHPLVTQMVEKWLDRYRQIRPCTSLSDGEEDEDDDDE</sequence>
<dbReference type="GO" id="GO:0016055">
    <property type="term" value="P:Wnt signaling pathway"/>
    <property type="evidence" value="ECO:0007669"/>
    <property type="project" value="UniProtKB-KW"/>
</dbReference>
<dbReference type="InterPro" id="IPR041294">
    <property type="entry name" value="AnkUBD"/>
</dbReference>
<feature type="domain" description="OTU" evidence="23">
    <location>
        <begin position="387"/>
        <end position="577"/>
    </location>
</feature>
<accession>A0A8D2MX93</accession>
<evidence type="ECO:0000256" key="1">
    <source>
        <dbReference type="ARBA" id="ARBA00000707"/>
    </source>
</evidence>
<dbReference type="FunFam" id="4.10.1060.10:FF:000012">
    <property type="entry name" value="ubiquitin thioesterase ZRANB1 isoform X1"/>
    <property type="match status" value="1"/>
</dbReference>
<dbReference type="InterPro" id="IPR001876">
    <property type="entry name" value="Znf_RanBP2"/>
</dbReference>
<evidence type="ECO:0000259" key="22">
    <source>
        <dbReference type="PROSITE" id="PS50199"/>
    </source>
</evidence>
<keyword evidence="13" id="KW-0378">Hydrolase</keyword>
<dbReference type="InterPro" id="IPR003323">
    <property type="entry name" value="OTU_dom"/>
</dbReference>
<comment type="function">
    <text evidence="18">Ubiquitin thioesterase, which specifically hydrolyzes 'Lys-29'-linked and 'Lys-33'-linked diubiquitin. Also cleaves 'Lys-63'-linked chains, but with 40-fold less efficiency compared to 'Lys-29'-linked ones. Positive regulator of the Wnt signaling pathway that deubiquitinates APC protein, a negative regulator of Wnt-mediated transcription. Acts as a regulator of autophagy by mediating deubiquitination of PIK3C3/VPS34, thereby promoting autophagosome maturation. Plays a role in the regulation of cell morphology and cytoskeletal organization. Required in the stress fiber dynamics and cell migration.</text>
</comment>
<keyword evidence="12" id="KW-0833">Ubl conjugation pathway</keyword>
<protein>
    <recommendedName>
        <fullName evidence="5">ubiquitinyl hydrolase 1</fullName>
        <ecNumber evidence="5">3.4.19.12</ecNumber>
    </recommendedName>
</protein>
<evidence type="ECO:0000256" key="14">
    <source>
        <dbReference type="ARBA" id="ARBA00022807"/>
    </source>
</evidence>
<dbReference type="Gene3D" id="1.25.40.560">
    <property type="match status" value="1"/>
</dbReference>
<evidence type="ECO:0000256" key="18">
    <source>
        <dbReference type="ARBA" id="ARBA00059005"/>
    </source>
</evidence>
<evidence type="ECO:0000256" key="17">
    <source>
        <dbReference type="ARBA" id="ARBA00023242"/>
    </source>
</evidence>
<dbReference type="PROSITE" id="PS01358">
    <property type="entry name" value="ZF_RANBP2_1"/>
    <property type="match status" value="3"/>
</dbReference>
<dbReference type="InterPro" id="IPR036443">
    <property type="entry name" value="Znf_RanBP2_sf"/>
</dbReference>
<evidence type="ECO:0000313" key="25">
    <source>
        <dbReference type="Proteomes" id="UP000694413"/>
    </source>
</evidence>
<dbReference type="PANTHER" id="PTHR13367">
    <property type="entry name" value="UBIQUITIN THIOESTERASE"/>
    <property type="match status" value="1"/>
</dbReference>
<dbReference type="GO" id="GO:0070530">
    <property type="term" value="F:K63-linked polyubiquitin modification-dependent protein binding"/>
    <property type="evidence" value="ECO:0007669"/>
    <property type="project" value="TreeGrafter"/>
</dbReference>
<comment type="subcellular location">
    <subcellularLocation>
        <location evidence="3">Cytoplasm</location>
    </subcellularLocation>
    <subcellularLocation>
        <location evidence="2">Nucleus</location>
    </subcellularLocation>
</comment>
<evidence type="ECO:0000256" key="12">
    <source>
        <dbReference type="ARBA" id="ARBA00022786"/>
    </source>
</evidence>
<dbReference type="GO" id="GO:0016477">
    <property type="term" value="P:cell migration"/>
    <property type="evidence" value="ECO:0007669"/>
    <property type="project" value="TreeGrafter"/>
</dbReference>
<dbReference type="GO" id="GO:0005634">
    <property type="term" value="C:nucleus"/>
    <property type="evidence" value="ECO:0007669"/>
    <property type="project" value="UniProtKB-SubCell"/>
</dbReference>
<dbReference type="FunFam" id="4.10.1060.10:FF:000006">
    <property type="entry name" value="ubiquitin thioesterase ZRANB1 isoform X1"/>
    <property type="match status" value="1"/>
</dbReference>
<evidence type="ECO:0000256" key="11">
    <source>
        <dbReference type="ARBA" id="ARBA00022771"/>
    </source>
</evidence>
<feature type="region of interest" description="Disordered" evidence="20">
    <location>
        <begin position="139"/>
        <end position="161"/>
    </location>
</feature>
<evidence type="ECO:0000256" key="16">
    <source>
        <dbReference type="ARBA" id="ARBA00023043"/>
    </source>
</evidence>
<keyword evidence="16" id="KW-0040">ANK repeat</keyword>
<dbReference type="FunFam" id="4.10.1060.10:FF:000011">
    <property type="entry name" value="ubiquitin thioesterase ZRANB1 isoform X1"/>
    <property type="match status" value="1"/>
</dbReference>
<evidence type="ECO:0000256" key="19">
    <source>
        <dbReference type="PROSITE-ProRule" id="PRU00322"/>
    </source>
</evidence>
<evidence type="ECO:0000256" key="10">
    <source>
        <dbReference type="ARBA" id="ARBA00022737"/>
    </source>
</evidence>
<reference evidence="24" key="1">
    <citation type="submission" date="2025-08" db="UniProtKB">
        <authorList>
            <consortium name="Ensembl"/>
        </authorList>
    </citation>
    <scope>IDENTIFICATION</scope>
</reference>
<keyword evidence="10" id="KW-0677">Repeat</keyword>
<feature type="compositionally biased region" description="Polar residues" evidence="20">
    <location>
        <begin position="139"/>
        <end position="152"/>
    </location>
</feature>
<evidence type="ECO:0000259" key="23">
    <source>
        <dbReference type="PROSITE" id="PS50802"/>
    </source>
</evidence>
<keyword evidence="11 19" id="KW-0863">Zinc-finger</keyword>
<evidence type="ECO:0000256" key="3">
    <source>
        <dbReference type="ARBA" id="ARBA00004496"/>
    </source>
</evidence>
<dbReference type="PROSITE" id="PS50802">
    <property type="entry name" value="OTU"/>
    <property type="match status" value="1"/>
</dbReference>
<keyword evidence="14" id="KW-0788">Thiol protease</keyword>
<dbReference type="Gene3D" id="4.10.1060.10">
    <property type="entry name" value="Zinc finger, RanBP2-type"/>
    <property type="match status" value="3"/>
</dbReference>
<dbReference type="SUPFAM" id="SSF90209">
    <property type="entry name" value="Ran binding protein zinc finger-like"/>
    <property type="match status" value="3"/>
</dbReference>
<evidence type="ECO:0000256" key="4">
    <source>
        <dbReference type="ARBA" id="ARBA00005865"/>
    </source>
</evidence>
<evidence type="ECO:0000256" key="7">
    <source>
        <dbReference type="ARBA" id="ARBA00022670"/>
    </source>
</evidence>
<dbReference type="Pfam" id="PF02338">
    <property type="entry name" value="OTU"/>
    <property type="match status" value="1"/>
</dbReference>
<feature type="region of interest" description="Disordered" evidence="20">
    <location>
        <begin position="64"/>
        <end position="99"/>
    </location>
</feature>
<reference evidence="24" key="2">
    <citation type="submission" date="2025-09" db="UniProtKB">
        <authorList>
            <consortium name="Ensembl"/>
        </authorList>
    </citation>
    <scope>IDENTIFICATION</scope>
</reference>
<evidence type="ECO:0000256" key="2">
    <source>
        <dbReference type="ARBA" id="ARBA00004123"/>
    </source>
</evidence>
<dbReference type="GO" id="GO:0030177">
    <property type="term" value="P:positive regulation of Wnt signaling pathway"/>
    <property type="evidence" value="ECO:0007669"/>
    <property type="project" value="TreeGrafter"/>
</dbReference>
<feature type="domain" description="RanBP2-type" evidence="22">
    <location>
        <begin position="175"/>
        <end position="204"/>
    </location>
</feature>
<feature type="chain" id="PRO_5033991635" description="ubiquitinyl hydrolase 1" evidence="21">
    <location>
        <begin position="26"/>
        <end position="693"/>
    </location>
</feature>
<dbReference type="PROSITE" id="PS50199">
    <property type="entry name" value="ZF_RANBP2_2"/>
    <property type="match status" value="3"/>
</dbReference>
<comment type="similarity">
    <text evidence="4">Belongs to the peptidase C64 family.</text>
</comment>
<evidence type="ECO:0000256" key="15">
    <source>
        <dbReference type="ARBA" id="ARBA00022833"/>
    </source>
</evidence>
<keyword evidence="7" id="KW-0645">Protease</keyword>
<keyword evidence="9" id="KW-0479">Metal-binding</keyword>